<feature type="transmembrane region" description="Helical" evidence="2">
    <location>
        <begin position="47"/>
        <end position="68"/>
    </location>
</feature>
<dbReference type="AlphaFoldDB" id="A0A8K0VVX8"/>
<dbReference type="EMBL" id="JAGMVJ010000016">
    <property type="protein sequence ID" value="KAH7079533.1"/>
    <property type="molecule type" value="Genomic_DNA"/>
</dbReference>
<dbReference type="Proteomes" id="UP000813461">
    <property type="component" value="Unassembled WGS sequence"/>
</dbReference>
<evidence type="ECO:0000313" key="3">
    <source>
        <dbReference type="EMBL" id="KAH7079533.1"/>
    </source>
</evidence>
<accession>A0A8K0VVX8</accession>
<feature type="transmembrane region" description="Helical" evidence="2">
    <location>
        <begin position="159"/>
        <end position="176"/>
    </location>
</feature>
<dbReference type="OrthoDB" id="3248909at2759"/>
<keyword evidence="4" id="KW-1185">Reference proteome</keyword>
<gene>
    <name evidence="3" type="ORF">FB567DRAFT_124050</name>
</gene>
<feature type="transmembrane region" description="Helical" evidence="2">
    <location>
        <begin position="652"/>
        <end position="673"/>
    </location>
</feature>
<feature type="region of interest" description="Disordered" evidence="1">
    <location>
        <begin position="1"/>
        <end position="24"/>
    </location>
</feature>
<sequence length="1278" mass="140332">MYGRTATTDSNSTNNVRPGDPKRKDTFLSRCTEIYENKYWKPHALRAPVLIITIAICWALIAVLEYLLSKSQRDSGLMFAPVINDLPLSDTFLYLYFPTIVAVIFSIYWAWIDLETKRMEPYYQLSKENGALGKDSLLLHYPFSFIPLVPLKAFRDRHWPVFWASFAVVLVTWGLVPTQAGIFSVETVTRATNLTFAVSTATMPFDQQATSLTFRYAQSTYGIVSLNETLPQYMARNYTLTPFEPSGPHANISGKGTYSAQTTMYTLDLECEDASHKADNSTSIVYSSNNGCNFTLGLTGNLTVGDSSAKSEILAIRQYTGMYVGYHSGGFADYYLSDSCPESGNTTFYAAFAKSKLRKSDPPLDVTAIFCRPRYWQQEVHATIDAITKAPLSINPVGDRQLLAWNAFNTTFFESVLNSGSVGVEVRSDSLPARTIPKYFETVANTNLSMSSGAAMMQPMVGLALGTSTRPLEDYTDYKALAKAYADAYRLLFARAMVDVLGSEVRDPKQTMGEQRITTEAVVLEPVFVHIVVGLLGIVSIAAIALLVLSCRRKRNLRTDPSTIASVMAIVADNEPLLSDFSDLDCCTMEDVQKIIGPKRYKLVNDDAGTSIVEFAHGTVQSNTSQSTSPNAQRRDSPSSIAKPVRPSEFSLWWAIPFVNLFVILAVLLGIVFGKARANGLPLPSSNSIVQNILENYIPTAIATLIEPMWILINRLLCMLQPLEELQDCNAKAKKSIDANYSSLPPQLVVFQALKSRHFVLAAVCTMALLANLLAVAFAGLFNQGTTDIRFSTTFQLPYELRFVPINGSIGPIGGQTFGSLNASGAYQGGNGENQFLIAESNFTRNTPLPAWTDDSMFYLPLFPDRVNITQANSSDFEATTKAFGATLECDQLTLGNNFNAAITIDNSDSSNVMRTEMNISIPTSSGLVRCNSPSIETRPGPIRLARECVTGPSAAEYVVVLNPLKNATQHEIETCMGTVVLGWMHEPGGLCPLGKNISIRKDNSLFVQCRPRFLTGSAKIRVDATGRLRHPATEVALDDSLSNNTGSVFSTDPINLVGQSNRYMFKADDSGFHNDTFAGQFINYFAARASDSSRAIDPTQPVPTFEEVVAPLNKAYTKLFAIWLGTNTRTLFVPAANDSVSPVTGSRVEPQKRLFVSTAMFIISEAILCTYVLVAIWVYTRRPGQYLARLPTSVAAMIALFAASAAVQDMRGTSHLDAKGRRRHLEGIDARYGFGNFIGGDGRVHIGIEKTPFVRKRAKTTWLEQRLPLFRKGSGGG</sequence>
<protein>
    <submittedName>
        <fullName evidence="3">Uncharacterized protein</fullName>
    </submittedName>
</protein>
<keyword evidence="2" id="KW-0472">Membrane</keyword>
<feature type="compositionally biased region" description="Polar residues" evidence="1">
    <location>
        <begin position="1"/>
        <end position="16"/>
    </location>
</feature>
<evidence type="ECO:0000256" key="2">
    <source>
        <dbReference type="SAM" id="Phobius"/>
    </source>
</evidence>
<reference evidence="3" key="1">
    <citation type="journal article" date="2021" name="Nat. Commun.">
        <title>Genetic determinants of endophytism in the Arabidopsis root mycobiome.</title>
        <authorList>
            <person name="Mesny F."/>
            <person name="Miyauchi S."/>
            <person name="Thiergart T."/>
            <person name="Pickel B."/>
            <person name="Atanasova L."/>
            <person name="Karlsson M."/>
            <person name="Huettel B."/>
            <person name="Barry K.W."/>
            <person name="Haridas S."/>
            <person name="Chen C."/>
            <person name="Bauer D."/>
            <person name="Andreopoulos W."/>
            <person name="Pangilinan J."/>
            <person name="LaButti K."/>
            <person name="Riley R."/>
            <person name="Lipzen A."/>
            <person name="Clum A."/>
            <person name="Drula E."/>
            <person name="Henrissat B."/>
            <person name="Kohler A."/>
            <person name="Grigoriev I.V."/>
            <person name="Martin F.M."/>
            <person name="Hacquard S."/>
        </authorList>
    </citation>
    <scope>NUCLEOTIDE SEQUENCE</scope>
    <source>
        <strain evidence="3">MPI-SDFR-AT-0120</strain>
    </source>
</reference>
<feature type="transmembrane region" description="Helical" evidence="2">
    <location>
        <begin position="1187"/>
        <end position="1208"/>
    </location>
</feature>
<feature type="region of interest" description="Disordered" evidence="1">
    <location>
        <begin position="620"/>
        <end position="644"/>
    </location>
</feature>
<keyword evidence="2" id="KW-1133">Transmembrane helix</keyword>
<feature type="transmembrane region" description="Helical" evidence="2">
    <location>
        <begin position="693"/>
        <end position="713"/>
    </location>
</feature>
<dbReference type="Pfam" id="PF11915">
    <property type="entry name" value="DUF3433"/>
    <property type="match status" value="2"/>
</dbReference>
<organism evidence="3 4">
    <name type="scientific">Paraphoma chrysanthemicola</name>
    <dbReference type="NCBI Taxonomy" id="798071"/>
    <lineage>
        <taxon>Eukaryota</taxon>
        <taxon>Fungi</taxon>
        <taxon>Dikarya</taxon>
        <taxon>Ascomycota</taxon>
        <taxon>Pezizomycotina</taxon>
        <taxon>Dothideomycetes</taxon>
        <taxon>Pleosporomycetidae</taxon>
        <taxon>Pleosporales</taxon>
        <taxon>Pleosporineae</taxon>
        <taxon>Phaeosphaeriaceae</taxon>
        <taxon>Paraphoma</taxon>
    </lineage>
</organism>
<dbReference type="InterPro" id="IPR021840">
    <property type="entry name" value="DUF3433"/>
</dbReference>
<evidence type="ECO:0000313" key="4">
    <source>
        <dbReference type="Proteomes" id="UP000813461"/>
    </source>
</evidence>
<dbReference type="PANTHER" id="PTHR37544:SF3">
    <property type="entry name" value="SPRAY"/>
    <property type="match status" value="1"/>
</dbReference>
<dbReference type="PANTHER" id="PTHR37544">
    <property type="entry name" value="SPRAY-RELATED"/>
    <property type="match status" value="1"/>
</dbReference>
<keyword evidence="2" id="KW-0812">Transmembrane</keyword>
<evidence type="ECO:0000256" key="1">
    <source>
        <dbReference type="SAM" id="MobiDB-lite"/>
    </source>
</evidence>
<name>A0A8K0VVX8_9PLEO</name>
<feature type="transmembrane region" description="Helical" evidence="2">
    <location>
        <begin position="1155"/>
        <end position="1180"/>
    </location>
</feature>
<feature type="transmembrane region" description="Helical" evidence="2">
    <location>
        <begin position="759"/>
        <end position="782"/>
    </location>
</feature>
<feature type="transmembrane region" description="Helical" evidence="2">
    <location>
        <begin position="93"/>
        <end position="112"/>
    </location>
</feature>
<comment type="caution">
    <text evidence="3">The sequence shown here is derived from an EMBL/GenBank/DDBJ whole genome shotgun (WGS) entry which is preliminary data.</text>
</comment>
<feature type="compositionally biased region" description="Polar residues" evidence="1">
    <location>
        <begin position="620"/>
        <end position="632"/>
    </location>
</feature>
<proteinExistence type="predicted"/>
<feature type="transmembrane region" description="Helical" evidence="2">
    <location>
        <begin position="527"/>
        <end position="549"/>
    </location>
</feature>